<sequence length="178" mass="18982">MDYTWEIRPAYFIGSAALATGAGLHLAGLLTPRWTVISEDVHIGLFEWCSFGVCTVMLTDRKPASLLSCQVLAILGSVSGCLALLLTLFYLALLRCGCGSWKGVLVGASCFSTLAFLSIVINACVWSSRTIKDLHGSHTGSMGYSYVLSCVGGGVLGAAGIYLVPLGRYETSEYQLLR</sequence>
<keyword evidence="1" id="KW-0472">Membrane</keyword>
<dbReference type="Gene3D" id="1.20.140.150">
    <property type="match status" value="1"/>
</dbReference>
<protein>
    <submittedName>
        <fullName evidence="2">Uncharacterized protein</fullName>
    </submittedName>
</protein>
<feature type="transmembrane region" description="Helical" evidence="1">
    <location>
        <begin position="104"/>
        <end position="125"/>
    </location>
</feature>
<dbReference type="Proteomes" id="UP001497497">
    <property type="component" value="Unassembled WGS sequence"/>
</dbReference>
<dbReference type="EMBL" id="CAXITT010000199">
    <property type="protein sequence ID" value="CAL1535352.1"/>
    <property type="molecule type" value="Genomic_DNA"/>
</dbReference>
<reference evidence="2 3" key="1">
    <citation type="submission" date="2024-04" db="EMBL/GenBank/DDBJ databases">
        <authorList>
            <consortium name="Genoscope - CEA"/>
            <person name="William W."/>
        </authorList>
    </citation>
    <scope>NUCLEOTIDE SEQUENCE [LARGE SCALE GENOMIC DNA]</scope>
</reference>
<comment type="caution">
    <text evidence="2">The sequence shown here is derived from an EMBL/GenBank/DDBJ whole genome shotgun (WGS) entry which is preliminary data.</text>
</comment>
<feature type="transmembrane region" description="Helical" evidence="1">
    <location>
        <begin position="146"/>
        <end position="164"/>
    </location>
</feature>
<proteinExistence type="predicted"/>
<name>A0AAV2HPG9_LYMST</name>
<gene>
    <name evidence="2" type="ORF">GSLYS_00009312001</name>
</gene>
<feature type="transmembrane region" description="Helical" evidence="1">
    <location>
        <begin position="12"/>
        <end position="30"/>
    </location>
</feature>
<keyword evidence="1" id="KW-0812">Transmembrane</keyword>
<evidence type="ECO:0000256" key="1">
    <source>
        <dbReference type="SAM" id="Phobius"/>
    </source>
</evidence>
<keyword evidence="1" id="KW-1133">Transmembrane helix</keyword>
<evidence type="ECO:0000313" key="2">
    <source>
        <dbReference type="EMBL" id="CAL1535352.1"/>
    </source>
</evidence>
<accession>A0AAV2HPG9</accession>
<feature type="transmembrane region" description="Helical" evidence="1">
    <location>
        <begin position="71"/>
        <end position="92"/>
    </location>
</feature>
<dbReference type="AlphaFoldDB" id="A0AAV2HPG9"/>
<evidence type="ECO:0000313" key="3">
    <source>
        <dbReference type="Proteomes" id="UP001497497"/>
    </source>
</evidence>
<keyword evidence="3" id="KW-1185">Reference proteome</keyword>
<organism evidence="2 3">
    <name type="scientific">Lymnaea stagnalis</name>
    <name type="common">Great pond snail</name>
    <name type="synonym">Helix stagnalis</name>
    <dbReference type="NCBI Taxonomy" id="6523"/>
    <lineage>
        <taxon>Eukaryota</taxon>
        <taxon>Metazoa</taxon>
        <taxon>Spiralia</taxon>
        <taxon>Lophotrochozoa</taxon>
        <taxon>Mollusca</taxon>
        <taxon>Gastropoda</taxon>
        <taxon>Heterobranchia</taxon>
        <taxon>Euthyneura</taxon>
        <taxon>Panpulmonata</taxon>
        <taxon>Hygrophila</taxon>
        <taxon>Lymnaeoidea</taxon>
        <taxon>Lymnaeidae</taxon>
        <taxon>Lymnaea</taxon>
    </lineage>
</organism>